<dbReference type="GeneID" id="25314923"/>
<reference evidence="1 2" key="1">
    <citation type="submission" date="2015-04" db="EMBL/GenBank/DDBJ databases">
        <authorList>
            <person name="Heijne W.H."/>
            <person name="Fedorova N.D."/>
            <person name="Nierman W.C."/>
            <person name="Vollebregt A.W."/>
            <person name="Zhao Z."/>
            <person name="Wu L."/>
            <person name="Kumar M."/>
            <person name="Stam H."/>
            <person name="van den Berg M.A."/>
            <person name="Pel H.J."/>
        </authorList>
    </citation>
    <scope>NUCLEOTIDE SEQUENCE [LARGE SCALE GENOMIC DNA]</scope>
    <source>
        <strain evidence="1 2">CBS 393.64</strain>
    </source>
</reference>
<gene>
    <name evidence="1" type="ORF">T310_2572</name>
</gene>
<dbReference type="Proteomes" id="UP000053958">
    <property type="component" value="Unassembled WGS sequence"/>
</dbReference>
<protein>
    <submittedName>
        <fullName evidence="1">Uncharacterized protein</fullName>
    </submittedName>
</protein>
<keyword evidence="2" id="KW-1185">Reference proteome</keyword>
<proteinExistence type="predicted"/>
<evidence type="ECO:0000313" key="2">
    <source>
        <dbReference type="Proteomes" id="UP000053958"/>
    </source>
</evidence>
<dbReference type="AlphaFoldDB" id="A0A0F4YYS7"/>
<comment type="caution">
    <text evidence="1">The sequence shown here is derived from an EMBL/GenBank/DDBJ whole genome shotgun (WGS) entry which is preliminary data.</text>
</comment>
<name>A0A0F4YYS7_RASE3</name>
<organism evidence="1 2">
    <name type="scientific">Rasamsonia emersonii (strain ATCC 16479 / CBS 393.64 / IMI 116815)</name>
    <dbReference type="NCBI Taxonomy" id="1408163"/>
    <lineage>
        <taxon>Eukaryota</taxon>
        <taxon>Fungi</taxon>
        <taxon>Dikarya</taxon>
        <taxon>Ascomycota</taxon>
        <taxon>Pezizomycotina</taxon>
        <taxon>Eurotiomycetes</taxon>
        <taxon>Eurotiomycetidae</taxon>
        <taxon>Eurotiales</taxon>
        <taxon>Trichocomaceae</taxon>
        <taxon>Rasamsonia</taxon>
    </lineage>
</organism>
<dbReference type="EMBL" id="LASV01000102">
    <property type="protein sequence ID" value="KKA23399.1"/>
    <property type="molecule type" value="Genomic_DNA"/>
</dbReference>
<sequence length="113" mass="12454">MAIRQRGDIYICCNCGSTNVVAIAPRCPICGHENVGCCQQAGLSHFSQQMSLLHHHRSASHDRSSSSATPLDAQDKYTPAIQFNSTHLKKLCDMTGLSACLSHDRTRRQKRSV</sequence>
<evidence type="ECO:0000313" key="1">
    <source>
        <dbReference type="EMBL" id="KKA23399.1"/>
    </source>
</evidence>
<accession>A0A0F4YYS7</accession>
<dbReference type="RefSeq" id="XP_013330011.1">
    <property type="nucleotide sequence ID" value="XM_013474557.1"/>
</dbReference>